<comment type="caution">
    <text evidence="3">The sequence shown here is derived from an EMBL/GenBank/DDBJ whole genome shotgun (WGS) entry which is preliminary data.</text>
</comment>
<sequence length="625" mass="65953">MITATCPRCTEVYRLPSLDLPPDASAQCPWCGEIYPASEILSQLPPMVQLISVDGRPLFLDSPLQASPGHKRIDNDSESIVDSVSDEEATIGEDGESDLNETWSFDEEKTVDDLSSFAPDSVDSTDFETSDVHADDSASHGSEEPGLETIEADDASFEMENPDETDDQWNMQLADTSLGSLGTVAAMKVKTQPSPQRKKHSIWKTVRGPILGFLLAIPLAGLILLPFGRAPNLGFWPFDGSFDRGLVSPSRTASPQSKNESSSAERGDRPKASGDDESGPGRAMQSVPNSLAKYENDSAVAAETDTEPAELVLPGAYLQSDGDSALDSLSPGEVAYPSTAADDPPREALPASDAAPDAEVAHQGLAMTLPEMTLPEMTLPDVTLPDVTLPSLGMQTTELEASEDAGLKQEANTLREPGAELPQSLPQPPSMATDASEIETPGENGASDEGEEDVVDAPSTPASTSPTPPLPAPPSPVDTAVGKANRLLAQLMKSKSTGVPPDRLFADSYAAVAAVAASPNAQSDEKVAKLINNIGRSPLVQDIGDAANQWLDFPERTSDGAVLVGRPESNVEGKVLMINVPNGNERKVMVSGMELPAAEKVLAFGKIIDDASGQRVELIAVEPLE</sequence>
<evidence type="ECO:0000256" key="1">
    <source>
        <dbReference type="SAM" id="MobiDB-lite"/>
    </source>
</evidence>
<feature type="compositionally biased region" description="Basic and acidic residues" evidence="1">
    <location>
        <begin position="263"/>
        <end position="274"/>
    </location>
</feature>
<evidence type="ECO:0000313" key="4">
    <source>
        <dbReference type="Proteomes" id="UP000319143"/>
    </source>
</evidence>
<name>A0A5C6D6P9_9BACT</name>
<dbReference type="EMBL" id="SJPV01000011">
    <property type="protein sequence ID" value="TWU32863.1"/>
    <property type="molecule type" value="Genomic_DNA"/>
</dbReference>
<evidence type="ECO:0000313" key="3">
    <source>
        <dbReference type="EMBL" id="TWU32863.1"/>
    </source>
</evidence>
<protein>
    <submittedName>
        <fullName evidence="3">Uncharacterized protein</fullName>
    </submittedName>
</protein>
<feature type="compositionally biased region" description="Polar residues" evidence="1">
    <location>
        <begin position="249"/>
        <end position="262"/>
    </location>
</feature>
<feature type="region of interest" description="Disordered" evidence="1">
    <location>
        <begin position="322"/>
        <end position="358"/>
    </location>
</feature>
<feature type="region of interest" description="Disordered" evidence="1">
    <location>
        <begin position="65"/>
        <end position="147"/>
    </location>
</feature>
<gene>
    <name evidence="3" type="ORF">Poly41_52400</name>
</gene>
<dbReference type="OrthoDB" id="266044at2"/>
<accession>A0A5C6D6P9</accession>
<feature type="region of interest" description="Disordered" evidence="1">
    <location>
        <begin position="385"/>
        <end position="480"/>
    </location>
</feature>
<keyword evidence="2" id="KW-0472">Membrane</keyword>
<feature type="compositionally biased region" description="Pro residues" evidence="1">
    <location>
        <begin position="466"/>
        <end position="476"/>
    </location>
</feature>
<keyword evidence="2" id="KW-0812">Transmembrane</keyword>
<proteinExistence type="predicted"/>
<feature type="compositionally biased region" description="Basic and acidic residues" evidence="1">
    <location>
        <begin position="130"/>
        <end position="143"/>
    </location>
</feature>
<feature type="compositionally biased region" description="Acidic residues" evidence="1">
    <location>
        <begin position="446"/>
        <end position="455"/>
    </location>
</feature>
<reference evidence="3 4" key="1">
    <citation type="submission" date="2019-02" db="EMBL/GenBank/DDBJ databases">
        <title>Deep-cultivation of Planctomycetes and their phenomic and genomic characterization uncovers novel biology.</title>
        <authorList>
            <person name="Wiegand S."/>
            <person name="Jogler M."/>
            <person name="Boedeker C."/>
            <person name="Pinto D."/>
            <person name="Vollmers J."/>
            <person name="Rivas-Marin E."/>
            <person name="Kohn T."/>
            <person name="Peeters S.H."/>
            <person name="Heuer A."/>
            <person name="Rast P."/>
            <person name="Oberbeckmann S."/>
            <person name="Bunk B."/>
            <person name="Jeske O."/>
            <person name="Meyerdierks A."/>
            <person name="Storesund J.E."/>
            <person name="Kallscheuer N."/>
            <person name="Luecker S."/>
            <person name="Lage O.M."/>
            <person name="Pohl T."/>
            <person name="Merkel B.J."/>
            <person name="Hornburger P."/>
            <person name="Mueller R.-W."/>
            <person name="Bruemmer F."/>
            <person name="Labrenz M."/>
            <person name="Spormann A.M."/>
            <person name="Op Den Camp H."/>
            <person name="Overmann J."/>
            <person name="Amann R."/>
            <person name="Jetten M.S.M."/>
            <person name="Mascher T."/>
            <person name="Medema M.H."/>
            <person name="Devos D.P."/>
            <person name="Kaster A.-K."/>
            <person name="Ovreas L."/>
            <person name="Rohde M."/>
            <person name="Galperin M.Y."/>
            <person name="Jogler C."/>
        </authorList>
    </citation>
    <scope>NUCLEOTIDE SEQUENCE [LARGE SCALE GENOMIC DNA]</scope>
    <source>
        <strain evidence="3 4">Poly41</strain>
    </source>
</reference>
<keyword evidence="4" id="KW-1185">Reference proteome</keyword>
<feature type="region of interest" description="Disordered" evidence="1">
    <location>
        <begin position="247"/>
        <end position="287"/>
    </location>
</feature>
<organism evidence="3 4">
    <name type="scientific">Novipirellula artificiosorum</name>
    <dbReference type="NCBI Taxonomy" id="2528016"/>
    <lineage>
        <taxon>Bacteria</taxon>
        <taxon>Pseudomonadati</taxon>
        <taxon>Planctomycetota</taxon>
        <taxon>Planctomycetia</taxon>
        <taxon>Pirellulales</taxon>
        <taxon>Pirellulaceae</taxon>
        <taxon>Novipirellula</taxon>
    </lineage>
</organism>
<dbReference type="AlphaFoldDB" id="A0A5C6D6P9"/>
<dbReference type="RefSeq" id="WP_146529970.1">
    <property type="nucleotide sequence ID" value="NZ_SJPV01000011.1"/>
</dbReference>
<feature type="compositionally biased region" description="Acidic residues" evidence="1">
    <location>
        <begin position="76"/>
        <end position="99"/>
    </location>
</feature>
<dbReference type="Proteomes" id="UP000319143">
    <property type="component" value="Unassembled WGS sequence"/>
</dbReference>
<evidence type="ECO:0000256" key="2">
    <source>
        <dbReference type="SAM" id="Phobius"/>
    </source>
</evidence>
<keyword evidence="2" id="KW-1133">Transmembrane helix</keyword>
<feature type="transmembrane region" description="Helical" evidence="2">
    <location>
        <begin position="206"/>
        <end position="227"/>
    </location>
</feature>